<dbReference type="GO" id="GO:0005886">
    <property type="term" value="C:plasma membrane"/>
    <property type="evidence" value="ECO:0007669"/>
    <property type="project" value="UniProtKB-SubCell"/>
</dbReference>
<evidence type="ECO:0000256" key="4">
    <source>
        <dbReference type="ARBA" id="ARBA00022597"/>
    </source>
</evidence>
<evidence type="ECO:0000256" key="5">
    <source>
        <dbReference type="ARBA" id="ARBA00022679"/>
    </source>
</evidence>
<dbReference type="PANTHER" id="PTHR30009:SF4">
    <property type="entry name" value="PTS SYSTEM N-ACETYLGLUCOSAMINE-SPECIFIC EIICBA COMPONENT"/>
    <property type="match status" value="1"/>
</dbReference>
<organism evidence="15 16">
    <name type="scientific">Macrococcus epidermidis</name>
    <dbReference type="NCBI Taxonomy" id="1902580"/>
    <lineage>
        <taxon>Bacteria</taxon>
        <taxon>Bacillati</taxon>
        <taxon>Bacillota</taxon>
        <taxon>Bacilli</taxon>
        <taxon>Bacillales</taxon>
        <taxon>Staphylococcaceae</taxon>
        <taxon>Macrococcus</taxon>
    </lineage>
</organism>
<feature type="transmembrane region" description="Helical" evidence="12">
    <location>
        <begin position="353"/>
        <end position="373"/>
    </location>
</feature>
<evidence type="ECO:0000313" key="15">
    <source>
        <dbReference type="EMBL" id="RAK47093.1"/>
    </source>
</evidence>
<gene>
    <name evidence="15" type="ORF">BHU61_06420</name>
</gene>
<evidence type="ECO:0000256" key="9">
    <source>
        <dbReference type="ARBA" id="ARBA00022989"/>
    </source>
</evidence>
<feature type="transmembrane region" description="Helical" evidence="12">
    <location>
        <begin position="153"/>
        <end position="173"/>
    </location>
</feature>
<keyword evidence="5" id="KW-0808">Transferase</keyword>
<name>A0A327ZXL0_9STAP</name>
<dbReference type="Pfam" id="PF00367">
    <property type="entry name" value="PTS_EIIB"/>
    <property type="match status" value="1"/>
</dbReference>
<dbReference type="GO" id="GO:0008982">
    <property type="term" value="F:protein-N(PI)-phosphohistidine-sugar phosphotransferase activity"/>
    <property type="evidence" value="ECO:0007669"/>
    <property type="project" value="InterPro"/>
</dbReference>
<dbReference type="Gene3D" id="3.30.1360.60">
    <property type="entry name" value="Glucose permease domain IIB"/>
    <property type="match status" value="1"/>
</dbReference>
<proteinExistence type="predicted"/>
<keyword evidence="9 12" id="KW-1133">Transmembrane helix</keyword>
<accession>A0A327ZXL0</accession>
<keyword evidence="2" id="KW-0813">Transport</keyword>
<dbReference type="PROSITE" id="PS51103">
    <property type="entry name" value="PTS_EIIC_TYPE_1"/>
    <property type="match status" value="1"/>
</dbReference>
<evidence type="ECO:0000259" key="14">
    <source>
        <dbReference type="PROSITE" id="PS51103"/>
    </source>
</evidence>
<evidence type="ECO:0000256" key="12">
    <source>
        <dbReference type="SAM" id="Phobius"/>
    </source>
</evidence>
<dbReference type="RefSeq" id="WP_111715479.1">
    <property type="nucleotide sequence ID" value="NZ_JBHSSR010000001.1"/>
</dbReference>
<evidence type="ECO:0000256" key="11">
    <source>
        <dbReference type="PROSITE-ProRule" id="PRU00421"/>
    </source>
</evidence>
<evidence type="ECO:0000256" key="10">
    <source>
        <dbReference type="ARBA" id="ARBA00023136"/>
    </source>
</evidence>
<keyword evidence="16" id="KW-1185">Reference proteome</keyword>
<keyword evidence="6" id="KW-0598">Phosphotransferase system</keyword>
<sequence>MYSFLQRLGRSLMLPVAVLPAAALLMGIGYWIDPVKWGADNQIAAFLIKSGAAILDNLAILFAIGVALGMSKSRDGAVALAAVVGFLVVNTVLEPASVSNILHVDPKEVPPGFDRINNVFVGILIGLISAWTFNKFHKTELPAAFAFFSGRRLVPILVSVFAMVLSVILLFAWPTLYGILIGFGKWMTGLGAVGAGLYGFFNRLLIPTGLHHALNLVFWTDVAGINDIPKFKSKDAIKGVTGMYQAGFFPVMMFGVPGAALAMYHSAKTERKKAVSGIFLAGAVAAFLTGVTEPVEFVFMFIAPALFVVHAILTGLSMFIAASMHWTAGFGFSAGFIDYILSLKNPNANQPLMLLVLGIIYFVLYYIIFRAVIKWLDIKTPGRESDEEIAKMVAEQKRNDAFENNGTSTEPVNKYQSGKYDTLAQSVISGVGGKENIESVTNCATRLRFELKDNSIVDEHLIKRAGAAGVMKVGRKNAQVIIGTHVQQVADVVDEYLK</sequence>
<keyword evidence="4 15" id="KW-0762">Sugar transport</keyword>
<evidence type="ECO:0000256" key="6">
    <source>
        <dbReference type="ARBA" id="ARBA00022683"/>
    </source>
</evidence>
<protein>
    <submittedName>
        <fullName evidence="15">PTS glucose transporter subunit IIBC</fullName>
    </submittedName>
</protein>
<dbReference type="InterPro" id="IPR036878">
    <property type="entry name" value="Glu_permease_IIB"/>
</dbReference>
<dbReference type="NCBIfam" id="TIGR00826">
    <property type="entry name" value="EIIB_glc"/>
    <property type="match status" value="1"/>
</dbReference>
<dbReference type="InterPro" id="IPR050429">
    <property type="entry name" value="PTS_Glucose_EIICBA"/>
</dbReference>
<evidence type="ECO:0000256" key="2">
    <source>
        <dbReference type="ARBA" id="ARBA00022448"/>
    </source>
</evidence>
<reference evidence="15 16" key="1">
    <citation type="journal article" date="2018" name="Front. Microbiol.">
        <title>Description and Comparative Genomics of Macrococcus caseolyticus subsp. hominis subsp. nov., Macrococcus goetzii sp. nov., Macrococcus epidermidis sp. nov., and Macrococcus bohemicus sp. nov., Novel Macrococci From Human Clinical Material With Virulence Potential and Suspected Uptake of Foreign DNA by Natural Transformation.</title>
        <authorList>
            <person name="Maslanova I."/>
            <person name="Wertheimer Z."/>
            <person name="Sedlacek I."/>
            <person name="Svec P."/>
            <person name="Indrakova A."/>
            <person name="Kovarovic V."/>
            <person name="Schumann P."/>
            <person name="Sproer C."/>
            <person name="Kralova S."/>
            <person name="Sedo O."/>
            <person name="Kristofova L."/>
            <person name="Vrbovska V."/>
            <person name="Fuzik T."/>
            <person name="Petras P."/>
            <person name="Zdrahal Z."/>
            <person name="Ruzickova V."/>
            <person name="Doskar J."/>
            <person name="Pantucek R."/>
        </authorList>
    </citation>
    <scope>NUCLEOTIDE SEQUENCE [LARGE SCALE GENOMIC DNA]</scope>
    <source>
        <strain evidence="15 16">01/688</strain>
    </source>
</reference>
<dbReference type="InterPro" id="IPR010974">
    <property type="entry name" value="PTS_IIBC_nag"/>
</dbReference>
<dbReference type="PROSITE" id="PS51098">
    <property type="entry name" value="PTS_EIIB_TYPE_1"/>
    <property type="match status" value="1"/>
</dbReference>
<feature type="active site" description="Phosphocysteine intermediate; for EIIB activity" evidence="11">
    <location>
        <position position="443"/>
    </location>
</feature>
<comment type="caution">
    <text evidence="15">The sequence shown here is derived from an EMBL/GenBank/DDBJ whole genome shotgun (WGS) entry which is preliminary data.</text>
</comment>
<feature type="transmembrane region" description="Helical" evidence="12">
    <location>
        <begin position="77"/>
        <end position="96"/>
    </location>
</feature>
<feature type="domain" description="PTS EIIB type-1" evidence="13">
    <location>
        <begin position="421"/>
        <end position="498"/>
    </location>
</feature>
<feature type="domain" description="PTS EIIC type-1" evidence="14">
    <location>
        <begin position="1"/>
        <end position="385"/>
    </location>
</feature>
<keyword evidence="7 12" id="KW-0812">Transmembrane</keyword>
<dbReference type="AlphaFoldDB" id="A0A327ZXL0"/>
<evidence type="ECO:0000259" key="13">
    <source>
        <dbReference type="PROSITE" id="PS51098"/>
    </source>
</evidence>
<dbReference type="SUPFAM" id="SSF55604">
    <property type="entry name" value="Glucose permease domain IIB"/>
    <property type="match status" value="1"/>
</dbReference>
<keyword evidence="8" id="KW-0418">Kinase</keyword>
<evidence type="ECO:0000256" key="1">
    <source>
        <dbReference type="ARBA" id="ARBA00004651"/>
    </source>
</evidence>
<dbReference type="GO" id="GO:0016301">
    <property type="term" value="F:kinase activity"/>
    <property type="evidence" value="ECO:0007669"/>
    <property type="project" value="UniProtKB-KW"/>
</dbReference>
<dbReference type="InterPro" id="IPR018113">
    <property type="entry name" value="PTrfase_EIIB_Cys"/>
</dbReference>
<evidence type="ECO:0000313" key="16">
    <source>
        <dbReference type="Proteomes" id="UP000249808"/>
    </source>
</evidence>
<feature type="transmembrane region" description="Helical" evidence="12">
    <location>
        <begin position="274"/>
        <end position="291"/>
    </location>
</feature>
<feature type="transmembrane region" description="Helical" evidence="12">
    <location>
        <begin position="116"/>
        <end position="133"/>
    </location>
</feature>
<keyword evidence="3" id="KW-1003">Cell membrane</keyword>
<dbReference type="EMBL" id="PZJH01000001">
    <property type="protein sequence ID" value="RAK47093.1"/>
    <property type="molecule type" value="Genomic_DNA"/>
</dbReference>
<dbReference type="GO" id="GO:0009401">
    <property type="term" value="P:phosphoenolpyruvate-dependent sugar phosphotransferase system"/>
    <property type="evidence" value="ECO:0007669"/>
    <property type="project" value="UniProtKB-KW"/>
</dbReference>
<feature type="transmembrane region" description="Helical" evidence="12">
    <location>
        <begin position="44"/>
        <end position="70"/>
    </location>
</feature>
<dbReference type="PANTHER" id="PTHR30009">
    <property type="entry name" value="CYTOCHROME C-TYPE SYNTHESIS PROTEIN AND PTS TRANSMEMBRANE COMPONENT"/>
    <property type="match status" value="1"/>
</dbReference>
<evidence type="ECO:0000256" key="8">
    <source>
        <dbReference type="ARBA" id="ARBA00022777"/>
    </source>
</evidence>
<dbReference type="InterPro" id="IPR001996">
    <property type="entry name" value="PTS_IIB_1"/>
</dbReference>
<dbReference type="CDD" id="cd00212">
    <property type="entry name" value="PTS_IIB_glc"/>
    <property type="match status" value="1"/>
</dbReference>
<evidence type="ECO:0000256" key="7">
    <source>
        <dbReference type="ARBA" id="ARBA00022692"/>
    </source>
</evidence>
<dbReference type="Proteomes" id="UP000249808">
    <property type="component" value="Unassembled WGS sequence"/>
</dbReference>
<dbReference type="InterPro" id="IPR013013">
    <property type="entry name" value="PTS_EIIC_1"/>
</dbReference>
<dbReference type="GO" id="GO:0019866">
    <property type="term" value="C:organelle inner membrane"/>
    <property type="evidence" value="ECO:0007669"/>
    <property type="project" value="InterPro"/>
</dbReference>
<dbReference type="GO" id="GO:0015764">
    <property type="term" value="P:N-acetylglucosamine transport"/>
    <property type="evidence" value="ECO:0007669"/>
    <property type="project" value="TreeGrafter"/>
</dbReference>
<dbReference type="PROSITE" id="PS01035">
    <property type="entry name" value="PTS_EIIB_TYPE_1_CYS"/>
    <property type="match status" value="1"/>
</dbReference>
<dbReference type="Pfam" id="PF02378">
    <property type="entry name" value="PTS_EIIC"/>
    <property type="match status" value="1"/>
</dbReference>
<dbReference type="InterPro" id="IPR003352">
    <property type="entry name" value="PTS_EIIC"/>
</dbReference>
<dbReference type="GO" id="GO:0015572">
    <property type="term" value="F:N-acetylglucosamine transmembrane transporter activity"/>
    <property type="evidence" value="ECO:0007669"/>
    <property type="project" value="InterPro"/>
</dbReference>
<feature type="transmembrane region" description="Helical" evidence="12">
    <location>
        <begin position="12"/>
        <end position="32"/>
    </location>
</feature>
<evidence type="ECO:0000256" key="3">
    <source>
        <dbReference type="ARBA" id="ARBA00022475"/>
    </source>
</evidence>
<comment type="subcellular location">
    <subcellularLocation>
        <location evidence="1">Cell membrane</location>
        <topology evidence="1">Multi-pass membrane protein</topology>
    </subcellularLocation>
</comment>
<feature type="transmembrane region" description="Helical" evidence="12">
    <location>
        <begin position="243"/>
        <end position="262"/>
    </location>
</feature>
<keyword evidence="10 12" id="KW-0472">Membrane</keyword>
<dbReference type="GO" id="GO:0090563">
    <property type="term" value="F:protein-phosphocysteine-sugar phosphotransferase activity"/>
    <property type="evidence" value="ECO:0007669"/>
    <property type="project" value="TreeGrafter"/>
</dbReference>
<feature type="transmembrane region" description="Helical" evidence="12">
    <location>
        <begin position="179"/>
        <end position="201"/>
    </location>
</feature>
<dbReference type="NCBIfam" id="TIGR01998">
    <property type="entry name" value="PTS-II-BC-nag"/>
    <property type="match status" value="1"/>
</dbReference>
<dbReference type="FunFam" id="3.30.1360.60:FF:000001">
    <property type="entry name" value="PTS system glucose-specific IIBC component PtsG"/>
    <property type="match status" value="1"/>
</dbReference>